<dbReference type="HOGENOM" id="CLU_036838_11_2_1"/>
<sequence length="327" mass="36336">MAKRMIVDCDAGMDDASALFLATKAHKVGVVELVAITTTHGNTTLNNVVKNVSRTLAAANLNQIPIYKGAHTSLVEPIDLDDPYHGNDGFGDSNHDEEPDLRNVQQEHAVNALARMVRENPNEISLVALGPLTNLALAMRLDDQFASNLKELYIMGGNVEGIGNITVSAEFNFHCDPEAAYVVLQNTKCPTYIASWELCLHRAKLDWDWRMNVYGKVDSPQCRLMNKIEAQSIAQKYFDTYIVCDQLAVAAVIDPRYVTQKSLHYATVELSGNFTRGQMVVDYGKKIVGKTPNVYLIDRVDIELFKKMMLWSLDAPSVDYTPPPATE</sequence>
<feature type="domain" description="Inosine/uridine-preferring nucleoside hydrolase" evidence="2">
    <location>
        <begin position="5"/>
        <end position="306"/>
    </location>
</feature>
<dbReference type="OMA" id="NEYTCPT"/>
<reference evidence="3 4" key="1">
    <citation type="journal article" date="2011" name="Science">
        <title>The ecoresponsive genome of Daphnia pulex.</title>
        <authorList>
            <person name="Colbourne J.K."/>
            <person name="Pfrender M.E."/>
            <person name="Gilbert D."/>
            <person name="Thomas W.K."/>
            <person name="Tucker A."/>
            <person name="Oakley T.H."/>
            <person name="Tokishita S."/>
            <person name="Aerts A."/>
            <person name="Arnold G.J."/>
            <person name="Basu M.K."/>
            <person name="Bauer D.J."/>
            <person name="Caceres C.E."/>
            <person name="Carmel L."/>
            <person name="Casola C."/>
            <person name="Choi J.H."/>
            <person name="Detter J.C."/>
            <person name="Dong Q."/>
            <person name="Dusheyko S."/>
            <person name="Eads B.D."/>
            <person name="Frohlich T."/>
            <person name="Geiler-Samerotte K.A."/>
            <person name="Gerlach D."/>
            <person name="Hatcher P."/>
            <person name="Jogdeo S."/>
            <person name="Krijgsveld J."/>
            <person name="Kriventseva E.V."/>
            <person name="Kultz D."/>
            <person name="Laforsch C."/>
            <person name="Lindquist E."/>
            <person name="Lopez J."/>
            <person name="Manak J.R."/>
            <person name="Muller J."/>
            <person name="Pangilinan J."/>
            <person name="Patwardhan R.P."/>
            <person name="Pitluck S."/>
            <person name="Pritham E.J."/>
            <person name="Rechtsteiner A."/>
            <person name="Rho M."/>
            <person name="Rogozin I.B."/>
            <person name="Sakarya O."/>
            <person name="Salamov A."/>
            <person name="Schaack S."/>
            <person name="Shapiro H."/>
            <person name="Shiga Y."/>
            <person name="Skalitzky C."/>
            <person name="Smith Z."/>
            <person name="Souvorov A."/>
            <person name="Sung W."/>
            <person name="Tang Z."/>
            <person name="Tsuchiya D."/>
            <person name="Tu H."/>
            <person name="Vos H."/>
            <person name="Wang M."/>
            <person name="Wolf Y.I."/>
            <person name="Yamagata H."/>
            <person name="Yamada T."/>
            <person name="Ye Y."/>
            <person name="Shaw J.R."/>
            <person name="Andrews J."/>
            <person name="Crease T.J."/>
            <person name="Tang H."/>
            <person name="Lucas S.M."/>
            <person name="Robertson H.M."/>
            <person name="Bork P."/>
            <person name="Koonin E.V."/>
            <person name="Zdobnov E.M."/>
            <person name="Grigoriev I.V."/>
            <person name="Lynch M."/>
            <person name="Boore J.L."/>
        </authorList>
    </citation>
    <scope>NUCLEOTIDE SEQUENCE [LARGE SCALE GENOMIC DNA]</scope>
</reference>
<protein>
    <recommendedName>
        <fullName evidence="2">Inosine/uridine-preferring nucleoside hydrolase domain-containing protein</fullName>
    </recommendedName>
</protein>
<dbReference type="AlphaFoldDB" id="E9HSD0"/>
<dbReference type="OrthoDB" id="432381at2759"/>
<dbReference type="InParanoid" id="E9HSD0"/>
<accession>E9HSD0</accession>
<dbReference type="InterPro" id="IPR036452">
    <property type="entry name" value="Ribo_hydro-like"/>
</dbReference>
<dbReference type="PhylomeDB" id="E9HSD0"/>
<dbReference type="CDD" id="cd02649">
    <property type="entry name" value="nuc_hydro_CeIAG"/>
    <property type="match status" value="1"/>
</dbReference>
<keyword evidence="4" id="KW-1185">Reference proteome</keyword>
<dbReference type="PANTHER" id="PTHR46190">
    <property type="entry name" value="SI:CH211-201H21.5-RELATED"/>
    <property type="match status" value="1"/>
</dbReference>
<dbReference type="SUPFAM" id="SSF53590">
    <property type="entry name" value="Nucleoside hydrolase"/>
    <property type="match status" value="1"/>
</dbReference>
<dbReference type="InterPro" id="IPR052775">
    <property type="entry name" value="IUN_hydrolase"/>
</dbReference>
<gene>
    <name evidence="3" type="ORF">DAPPUDRAFT_333266</name>
</gene>
<dbReference type="InterPro" id="IPR001910">
    <property type="entry name" value="Inosine/uridine_hydrolase_dom"/>
</dbReference>
<dbReference type="STRING" id="6669.E9HSD0"/>
<dbReference type="PANTHER" id="PTHR46190:SF1">
    <property type="entry name" value="SI:CH211-201H21.5"/>
    <property type="match status" value="1"/>
</dbReference>
<dbReference type="EMBL" id="GL732749">
    <property type="protein sequence ID" value="EFX65347.1"/>
    <property type="molecule type" value="Genomic_DNA"/>
</dbReference>
<evidence type="ECO:0000313" key="3">
    <source>
        <dbReference type="EMBL" id="EFX65347.1"/>
    </source>
</evidence>
<evidence type="ECO:0000259" key="2">
    <source>
        <dbReference type="Pfam" id="PF01156"/>
    </source>
</evidence>
<dbReference type="KEGG" id="dpx:DAPPUDRAFT_333266"/>
<comment type="similarity">
    <text evidence="1">Belongs to the IUNH family.</text>
</comment>
<dbReference type="FunCoup" id="E9HSD0">
    <property type="interactions" value="29"/>
</dbReference>
<name>E9HSD0_DAPPU</name>
<dbReference type="GO" id="GO:0016799">
    <property type="term" value="F:hydrolase activity, hydrolyzing N-glycosyl compounds"/>
    <property type="evidence" value="ECO:0007669"/>
    <property type="project" value="InterPro"/>
</dbReference>
<evidence type="ECO:0000256" key="1">
    <source>
        <dbReference type="ARBA" id="ARBA00009176"/>
    </source>
</evidence>
<proteinExistence type="inferred from homology"/>
<dbReference type="Gene3D" id="3.90.245.10">
    <property type="entry name" value="Ribonucleoside hydrolase-like"/>
    <property type="match status" value="1"/>
</dbReference>
<dbReference type="Pfam" id="PF01156">
    <property type="entry name" value="IU_nuc_hydro"/>
    <property type="match status" value="1"/>
</dbReference>
<dbReference type="Proteomes" id="UP000000305">
    <property type="component" value="Unassembled WGS sequence"/>
</dbReference>
<dbReference type="eggNOG" id="KOG2938">
    <property type="taxonomic scope" value="Eukaryota"/>
</dbReference>
<organism evidence="3 4">
    <name type="scientific">Daphnia pulex</name>
    <name type="common">Water flea</name>
    <dbReference type="NCBI Taxonomy" id="6669"/>
    <lineage>
        <taxon>Eukaryota</taxon>
        <taxon>Metazoa</taxon>
        <taxon>Ecdysozoa</taxon>
        <taxon>Arthropoda</taxon>
        <taxon>Crustacea</taxon>
        <taxon>Branchiopoda</taxon>
        <taxon>Diplostraca</taxon>
        <taxon>Cladocera</taxon>
        <taxon>Anomopoda</taxon>
        <taxon>Daphniidae</taxon>
        <taxon>Daphnia</taxon>
    </lineage>
</organism>
<evidence type="ECO:0000313" key="4">
    <source>
        <dbReference type="Proteomes" id="UP000000305"/>
    </source>
</evidence>